<gene>
    <name evidence="1" type="ORF">HPB47_012654</name>
</gene>
<proteinExistence type="predicted"/>
<keyword evidence="2" id="KW-1185">Reference proteome</keyword>
<name>A0AC60NSV6_IXOPE</name>
<reference evidence="1 2" key="1">
    <citation type="journal article" date="2020" name="Cell">
        <title>Large-Scale Comparative Analyses of Tick Genomes Elucidate Their Genetic Diversity and Vector Capacities.</title>
        <authorList>
            <consortium name="Tick Genome and Microbiome Consortium (TIGMIC)"/>
            <person name="Jia N."/>
            <person name="Wang J."/>
            <person name="Shi W."/>
            <person name="Du L."/>
            <person name="Sun Y."/>
            <person name="Zhan W."/>
            <person name="Jiang J.F."/>
            <person name="Wang Q."/>
            <person name="Zhang B."/>
            <person name="Ji P."/>
            <person name="Bell-Sakyi L."/>
            <person name="Cui X.M."/>
            <person name="Yuan T.T."/>
            <person name="Jiang B.G."/>
            <person name="Yang W.F."/>
            <person name="Lam T.T."/>
            <person name="Chang Q.C."/>
            <person name="Ding S.J."/>
            <person name="Wang X.J."/>
            <person name="Zhu J.G."/>
            <person name="Ruan X.D."/>
            <person name="Zhao L."/>
            <person name="Wei J.T."/>
            <person name="Ye R.Z."/>
            <person name="Que T.C."/>
            <person name="Du C.H."/>
            <person name="Zhou Y.H."/>
            <person name="Cheng J.X."/>
            <person name="Dai P.F."/>
            <person name="Guo W.B."/>
            <person name="Han X.H."/>
            <person name="Huang E.J."/>
            <person name="Li L.F."/>
            <person name="Wei W."/>
            <person name="Gao Y.C."/>
            <person name="Liu J.Z."/>
            <person name="Shao H.Z."/>
            <person name="Wang X."/>
            <person name="Wang C.C."/>
            <person name="Yang T.C."/>
            <person name="Huo Q.B."/>
            <person name="Li W."/>
            <person name="Chen H.Y."/>
            <person name="Chen S.E."/>
            <person name="Zhou L.G."/>
            <person name="Ni X.B."/>
            <person name="Tian J.H."/>
            <person name="Sheng Y."/>
            <person name="Liu T."/>
            <person name="Pan Y.S."/>
            <person name="Xia L.Y."/>
            <person name="Li J."/>
            <person name="Zhao F."/>
            <person name="Cao W.C."/>
        </authorList>
    </citation>
    <scope>NUCLEOTIDE SEQUENCE [LARGE SCALE GENOMIC DNA]</scope>
    <source>
        <strain evidence="1">Iper-2018</strain>
    </source>
</reference>
<organism evidence="1 2">
    <name type="scientific">Ixodes persulcatus</name>
    <name type="common">Taiga tick</name>
    <dbReference type="NCBI Taxonomy" id="34615"/>
    <lineage>
        <taxon>Eukaryota</taxon>
        <taxon>Metazoa</taxon>
        <taxon>Ecdysozoa</taxon>
        <taxon>Arthropoda</taxon>
        <taxon>Chelicerata</taxon>
        <taxon>Arachnida</taxon>
        <taxon>Acari</taxon>
        <taxon>Parasitiformes</taxon>
        <taxon>Ixodida</taxon>
        <taxon>Ixodoidea</taxon>
        <taxon>Ixodidae</taxon>
        <taxon>Ixodinae</taxon>
        <taxon>Ixodes</taxon>
    </lineage>
</organism>
<accession>A0AC60NSV6</accession>
<comment type="caution">
    <text evidence="1">The sequence shown here is derived from an EMBL/GenBank/DDBJ whole genome shotgun (WGS) entry which is preliminary data.</text>
</comment>
<dbReference type="Proteomes" id="UP000805193">
    <property type="component" value="Unassembled WGS sequence"/>
</dbReference>
<sequence length="459" mass="51205">MIVRGSDTNEDGFVVSSASETSCLRLLEMKVPSAVIQGRSMWLNCTYDLESDELYSVKWYKNDTEFYRYIPRDRPPAQNYDLPGVVVDMVKSREGNVFVAAVNLSTEGNYRCEASAEAPSFQTVVGEREVKVFGGFDLTIRGDRWRTAHTSSEHVERKLALQNPEILGSIPTPARFDLEVRAKLHWVPFDVSNDTLRKALEEYGTVHEVTKEKWRVEGFEDIESTTRIAKLTLKEGKTPENLPHQLRLQGGTILVVVPGRAPLCLRCRRQGHIRRDCRVPRCGHCRGFGHVAQDCARTYASAVVSRASDEGCDFIMDEAEAEEAATLSTPFDRTQQNKTTVEGHDNRAEATVQDEKPTETAPEANEKEGKTTTSEKPSSEAVAVMVMGSTGTEAAAIECEPAMELDPSKVKRRLDDESPKNVAPVQQWSEGEFQLIGKKGRYVRKLRSSSLTRDGGLSQ</sequence>
<dbReference type="EMBL" id="JABSTQ010011543">
    <property type="protein sequence ID" value="KAG0410212.1"/>
    <property type="molecule type" value="Genomic_DNA"/>
</dbReference>
<protein>
    <submittedName>
        <fullName evidence="1">Uncharacterized protein</fullName>
    </submittedName>
</protein>
<evidence type="ECO:0000313" key="2">
    <source>
        <dbReference type="Proteomes" id="UP000805193"/>
    </source>
</evidence>
<evidence type="ECO:0000313" key="1">
    <source>
        <dbReference type="EMBL" id="KAG0410212.1"/>
    </source>
</evidence>